<evidence type="ECO:0000259" key="7">
    <source>
        <dbReference type="Pfam" id="PF14629"/>
    </source>
</evidence>
<dbReference type="InterPro" id="IPR032705">
    <property type="entry name" value="ORC4_C"/>
</dbReference>
<dbReference type="AlphaFoldDB" id="E4XSK3"/>
<dbReference type="GO" id="GO:0003688">
    <property type="term" value="F:DNA replication origin binding"/>
    <property type="evidence" value="ECO:0007669"/>
    <property type="project" value="TreeGrafter"/>
</dbReference>
<keyword evidence="3" id="KW-0235">DNA replication</keyword>
<dbReference type="PANTHER" id="PTHR12087">
    <property type="entry name" value="ORIGIN RECOGNITION COMPLEX SUBUNIT 4"/>
    <property type="match status" value="1"/>
</dbReference>
<evidence type="ECO:0000313" key="8">
    <source>
        <dbReference type="EMBL" id="CBY12715.1"/>
    </source>
</evidence>
<evidence type="ECO:0000256" key="3">
    <source>
        <dbReference type="ARBA" id="ARBA00022705"/>
    </source>
</evidence>
<dbReference type="PANTHER" id="PTHR12087:SF0">
    <property type="entry name" value="ORIGIN RECOGNITION COMPLEX SUBUNIT 4"/>
    <property type="match status" value="1"/>
</dbReference>
<dbReference type="Pfam" id="PF14629">
    <property type="entry name" value="ORC4_C"/>
    <property type="match status" value="1"/>
</dbReference>
<evidence type="ECO:0000256" key="6">
    <source>
        <dbReference type="SAM" id="Phobius"/>
    </source>
</evidence>
<keyword evidence="4" id="KW-0238">DNA-binding</keyword>
<reference evidence="8" key="1">
    <citation type="journal article" date="2010" name="Science">
        <title>Plasticity of animal genome architecture unmasked by rapid evolution of a pelagic tunicate.</title>
        <authorList>
            <person name="Denoeud F."/>
            <person name="Henriet S."/>
            <person name="Mungpakdee S."/>
            <person name="Aury J.M."/>
            <person name="Da Silva C."/>
            <person name="Brinkmann H."/>
            <person name="Mikhaleva J."/>
            <person name="Olsen L.C."/>
            <person name="Jubin C."/>
            <person name="Canestro C."/>
            <person name="Bouquet J.M."/>
            <person name="Danks G."/>
            <person name="Poulain J."/>
            <person name="Campsteijn C."/>
            <person name="Adamski M."/>
            <person name="Cross I."/>
            <person name="Yadetie F."/>
            <person name="Muffato M."/>
            <person name="Louis A."/>
            <person name="Butcher S."/>
            <person name="Tsagkogeorga G."/>
            <person name="Konrad A."/>
            <person name="Singh S."/>
            <person name="Jensen M.F."/>
            <person name="Cong E.H."/>
            <person name="Eikeseth-Otteraa H."/>
            <person name="Noel B."/>
            <person name="Anthouard V."/>
            <person name="Porcel B.M."/>
            <person name="Kachouri-Lafond R."/>
            <person name="Nishino A."/>
            <person name="Ugolini M."/>
            <person name="Chourrout P."/>
            <person name="Nishida H."/>
            <person name="Aasland R."/>
            <person name="Huzurbazar S."/>
            <person name="Westhof E."/>
            <person name="Delsuc F."/>
            <person name="Lehrach H."/>
            <person name="Reinhardt R."/>
            <person name="Weissenbach J."/>
            <person name="Roy S.W."/>
            <person name="Artiguenave F."/>
            <person name="Postlethwait J.H."/>
            <person name="Manak J.R."/>
            <person name="Thompson E.M."/>
            <person name="Jaillon O."/>
            <person name="Du Pasquier L."/>
            <person name="Boudinot P."/>
            <person name="Liberles D.A."/>
            <person name="Volff J.N."/>
            <person name="Philippe H."/>
            <person name="Lenhard B."/>
            <person name="Roest Crollius H."/>
            <person name="Wincker P."/>
            <person name="Chourrout D."/>
        </authorList>
    </citation>
    <scope>NUCLEOTIDE SEQUENCE [LARGE SCALE GENOMIC DNA]</scope>
</reference>
<keyword evidence="9" id="KW-1185">Reference proteome</keyword>
<evidence type="ECO:0000256" key="2">
    <source>
        <dbReference type="ARBA" id="ARBA00019083"/>
    </source>
</evidence>
<keyword evidence="5" id="KW-0539">Nucleus</keyword>
<comment type="subcellular location">
    <subcellularLocation>
        <location evidence="1">Nucleus</location>
    </subcellularLocation>
</comment>
<dbReference type="GO" id="GO:0006270">
    <property type="term" value="P:DNA replication initiation"/>
    <property type="evidence" value="ECO:0007669"/>
    <property type="project" value="TreeGrafter"/>
</dbReference>
<organism evidence="8">
    <name type="scientific">Oikopleura dioica</name>
    <name type="common">Tunicate</name>
    <dbReference type="NCBI Taxonomy" id="34765"/>
    <lineage>
        <taxon>Eukaryota</taxon>
        <taxon>Metazoa</taxon>
        <taxon>Chordata</taxon>
        <taxon>Tunicata</taxon>
        <taxon>Appendicularia</taxon>
        <taxon>Copelata</taxon>
        <taxon>Oikopleuridae</taxon>
        <taxon>Oikopleura</taxon>
    </lineage>
</organism>
<gene>
    <name evidence="8" type="ORF">GSOID_T00002774001</name>
</gene>
<keyword evidence="6" id="KW-0812">Transmembrane</keyword>
<keyword evidence="6" id="KW-0472">Membrane</keyword>
<dbReference type="InParanoid" id="E4XSK3"/>
<accession>E4XSK3</accession>
<evidence type="ECO:0000256" key="4">
    <source>
        <dbReference type="ARBA" id="ARBA00023125"/>
    </source>
</evidence>
<dbReference type="GO" id="GO:0005664">
    <property type="term" value="C:nuclear origin of replication recognition complex"/>
    <property type="evidence" value="ECO:0007669"/>
    <property type="project" value="TreeGrafter"/>
</dbReference>
<sequence>MRNRCSFVESSLALLLKCNNSVTNVACFDVNPVTPGVAADLSHIDTKVSPELSAEIILSQIESRRNKDLLFGCSVFEMIILLCYASLIKKDTVNIHLIAVYQEYLVWKRQHNQKKYEIPRTEVKKCFERLLQLSIFEYMKNEKATQKVYQPTRLRFTLADLNQAISSSPILPAEIRETICKFTSAIIFFQKKMKIFGLFAASAFAANFETRKEKLDERHDNFLALLKTDGLPGFSRQFNNKIQKFVAKIPTDSMGKEDCMNIWGLPVEDYDSFDPDTATKCQTARKIARSYLRWAQMNICLDELPSANRKQSVIERKFENVINFMWAHQLCEDETP</sequence>
<protein>
    <recommendedName>
        <fullName evidence="2">Origin recognition complex subunit 4</fullName>
    </recommendedName>
</protein>
<evidence type="ECO:0000313" key="9">
    <source>
        <dbReference type="Proteomes" id="UP000001307"/>
    </source>
</evidence>
<dbReference type="OrthoDB" id="343623at2759"/>
<dbReference type="Proteomes" id="UP000001307">
    <property type="component" value="Unassembled WGS sequence"/>
</dbReference>
<keyword evidence="6" id="KW-1133">Transmembrane helix</keyword>
<feature type="domain" description="Origin recognition complex subunit 4 C-terminal" evidence="7">
    <location>
        <begin position="48"/>
        <end position="165"/>
    </location>
</feature>
<feature type="transmembrane region" description="Helical" evidence="6">
    <location>
        <begin position="69"/>
        <end position="87"/>
    </location>
</feature>
<evidence type="ECO:0000256" key="5">
    <source>
        <dbReference type="ARBA" id="ARBA00023242"/>
    </source>
</evidence>
<name>E4XSK3_OIKDI</name>
<dbReference type="EMBL" id="FN653136">
    <property type="protein sequence ID" value="CBY12715.1"/>
    <property type="molecule type" value="Genomic_DNA"/>
</dbReference>
<evidence type="ECO:0000256" key="1">
    <source>
        <dbReference type="ARBA" id="ARBA00004123"/>
    </source>
</evidence>
<dbReference type="InterPro" id="IPR016527">
    <property type="entry name" value="ORC4"/>
</dbReference>
<proteinExistence type="predicted"/>